<dbReference type="RefSeq" id="WP_101894893.1">
    <property type="nucleotide sequence ID" value="NZ_CP022684.1"/>
</dbReference>
<dbReference type="InterPro" id="IPR011047">
    <property type="entry name" value="Quinoprotein_ADH-like_sf"/>
</dbReference>
<feature type="domain" description="Pyrrolo-quinoline quinone repeat" evidence="5">
    <location>
        <begin position="63"/>
        <end position="312"/>
    </location>
</feature>
<organism evidence="6 7">
    <name type="scientific">Ketobacter alkanivorans</name>
    <dbReference type="NCBI Taxonomy" id="1917421"/>
    <lineage>
        <taxon>Bacteria</taxon>
        <taxon>Pseudomonadati</taxon>
        <taxon>Pseudomonadota</taxon>
        <taxon>Gammaproteobacteria</taxon>
        <taxon>Pseudomonadales</taxon>
        <taxon>Ketobacteraceae</taxon>
        <taxon>Ketobacter</taxon>
    </lineage>
</organism>
<dbReference type="GO" id="GO:0016491">
    <property type="term" value="F:oxidoreductase activity"/>
    <property type="evidence" value="ECO:0007669"/>
    <property type="project" value="UniProtKB-KW"/>
</dbReference>
<sequence>MNSNLARSISLACTLLVSVFLTACGGEQTPQWVMCDQPVNTSSPVLNNGFGFNLNNTRNQPSPINSSNVANLELDFTLNAKNAKERRGAPAVTQQTIYYHTPDSVDAVDRETGCLFWTYDAPDRVRSASVTLVDEPTLRKRIIVVGTWTGLVIALDARTGTEVWRVDAREFDTNMITGGIQYHNGRLYVPLATKSVILAVTQFSCCESHGSLVALNSANGNEVWRFHSTEEAFRVNINRMAPNGVSIWSTPLLDVARNQIIIGTAQNLTQPTTAMENSVVAINMNNGSVNWVFQATANDAYNATCDVTGEPINQCDGPDHDWDVITALLTKTSAGDDIIIAGDKKGSVYQLNPSTGEVNWETRLGAGGKLGGIHWGMAVDNNQIYAGVADVTAAKSSVIDSALGTDIFGWTSLEVPMIQVPNAMPGIYALNKDTGAINWEIHDTHFYGNAMVDSIYSAALSVTNDVLFAASLDGVVKAFRTSNGDELWSFNTAISITDLQGRTGNGGTIEGPGPIIAGDNVLVNSGYNTFGGTNEFQAGPGNALFVFKLR</sequence>
<reference evidence="7" key="1">
    <citation type="submission" date="2017-08" db="EMBL/GenBank/DDBJ databases">
        <title>Direct submision.</title>
        <authorList>
            <person name="Kim S.-J."/>
            <person name="Rhee S.-K."/>
        </authorList>
    </citation>
    <scope>NUCLEOTIDE SEQUENCE [LARGE SCALE GENOMIC DNA]</scope>
    <source>
        <strain evidence="7">GI5</strain>
    </source>
</reference>
<accession>A0A2K9LMF6</accession>
<dbReference type="PROSITE" id="PS51257">
    <property type="entry name" value="PROKAR_LIPOPROTEIN"/>
    <property type="match status" value="1"/>
</dbReference>
<dbReference type="InterPro" id="IPR002372">
    <property type="entry name" value="PQQ_rpt_dom"/>
</dbReference>
<evidence type="ECO:0000256" key="3">
    <source>
        <dbReference type="ARBA" id="ARBA00023002"/>
    </source>
</evidence>
<protein>
    <recommendedName>
        <fullName evidence="5">Pyrrolo-quinoline quinone repeat domain-containing protein</fullName>
    </recommendedName>
</protein>
<keyword evidence="4" id="KW-0732">Signal</keyword>
<comment type="similarity">
    <text evidence="2">Belongs to the bacterial PQQ dehydrogenase family.</text>
</comment>
<proteinExistence type="inferred from homology"/>
<dbReference type="Pfam" id="PF01011">
    <property type="entry name" value="PQQ"/>
    <property type="match status" value="1"/>
</dbReference>
<evidence type="ECO:0000313" key="6">
    <source>
        <dbReference type="EMBL" id="AUM13518.1"/>
    </source>
</evidence>
<dbReference type="Gene3D" id="2.130.10.10">
    <property type="entry name" value="YVTN repeat-like/Quinoprotein amine dehydrogenase"/>
    <property type="match status" value="1"/>
</dbReference>
<dbReference type="PANTHER" id="PTHR32303">
    <property type="entry name" value="QUINOPROTEIN ALCOHOL DEHYDROGENASE (CYTOCHROME C)"/>
    <property type="match status" value="1"/>
</dbReference>
<name>A0A2K9LMF6_9GAMM</name>
<evidence type="ECO:0000256" key="4">
    <source>
        <dbReference type="SAM" id="SignalP"/>
    </source>
</evidence>
<evidence type="ECO:0000256" key="1">
    <source>
        <dbReference type="ARBA" id="ARBA00001931"/>
    </source>
</evidence>
<dbReference type="PANTHER" id="PTHR32303:SF10">
    <property type="entry name" value="OUTER MEMBRANE PROTEIN ASSEMBLY FACTOR BAMB"/>
    <property type="match status" value="1"/>
</dbReference>
<feature type="chain" id="PRO_5014856208" description="Pyrrolo-quinoline quinone repeat domain-containing protein" evidence="4">
    <location>
        <begin position="24"/>
        <end position="550"/>
    </location>
</feature>
<keyword evidence="7" id="KW-1185">Reference proteome</keyword>
<gene>
    <name evidence="6" type="ORF">Kalk_14285</name>
</gene>
<dbReference type="InterPro" id="IPR015943">
    <property type="entry name" value="WD40/YVTN_repeat-like_dom_sf"/>
</dbReference>
<evidence type="ECO:0000313" key="7">
    <source>
        <dbReference type="Proteomes" id="UP000235116"/>
    </source>
</evidence>
<feature type="signal peptide" evidence="4">
    <location>
        <begin position="1"/>
        <end position="23"/>
    </location>
</feature>
<dbReference type="KEGG" id="kak:Kalk_14285"/>
<evidence type="ECO:0000256" key="2">
    <source>
        <dbReference type="ARBA" id="ARBA00008156"/>
    </source>
</evidence>
<dbReference type="Gene3D" id="2.140.10.10">
    <property type="entry name" value="Quinoprotein alcohol dehydrogenase-like superfamily"/>
    <property type="match status" value="1"/>
</dbReference>
<dbReference type="InterPro" id="IPR018391">
    <property type="entry name" value="PQQ_b-propeller_rpt"/>
</dbReference>
<dbReference type="OrthoDB" id="9794322at2"/>
<evidence type="ECO:0000259" key="5">
    <source>
        <dbReference type="Pfam" id="PF01011"/>
    </source>
</evidence>
<dbReference type="AlphaFoldDB" id="A0A2K9LMF6"/>
<comment type="cofactor">
    <cofactor evidence="1">
        <name>pyrroloquinoline quinone</name>
        <dbReference type="ChEBI" id="CHEBI:58442"/>
    </cofactor>
</comment>
<dbReference type="Proteomes" id="UP000235116">
    <property type="component" value="Chromosome"/>
</dbReference>
<dbReference type="SMART" id="SM00564">
    <property type="entry name" value="PQQ"/>
    <property type="match status" value="7"/>
</dbReference>
<dbReference type="SUPFAM" id="SSF50998">
    <property type="entry name" value="Quinoprotein alcohol dehydrogenase-like"/>
    <property type="match status" value="1"/>
</dbReference>
<dbReference type="EMBL" id="CP022684">
    <property type="protein sequence ID" value="AUM13518.1"/>
    <property type="molecule type" value="Genomic_DNA"/>
</dbReference>
<keyword evidence="3" id="KW-0560">Oxidoreductase</keyword>